<dbReference type="PANTHER" id="PTHR10804">
    <property type="entry name" value="PROTEASE FAMILY M24 METHIONYL AMINOPEPTIDASE, AMINOPEPTIDASE P"/>
    <property type="match status" value="1"/>
</dbReference>
<name>A0A835T4I7_9CHLO</name>
<evidence type="ECO:0000313" key="3">
    <source>
        <dbReference type="EMBL" id="KAG2432330.1"/>
    </source>
</evidence>
<protein>
    <recommendedName>
        <fullName evidence="2">Peptidase M24 domain-containing protein</fullName>
    </recommendedName>
</protein>
<feature type="domain" description="Peptidase M24" evidence="2">
    <location>
        <begin position="22"/>
        <end position="223"/>
    </location>
</feature>
<organism evidence="3 4">
    <name type="scientific">Chlamydomonas schloesseri</name>
    <dbReference type="NCBI Taxonomy" id="2026947"/>
    <lineage>
        <taxon>Eukaryota</taxon>
        <taxon>Viridiplantae</taxon>
        <taxon>Chlorophyta</taxon>
        <taxon>core chlorophytes</taxon>
        <taxon>Chlorophyceae</taxon>
        <taxon>CS clade</taxon>
        <taxon>Chlamydomonadales</taxon>
        <taxon>Chlamydomonadaceae</taxon>
        <taxon>Chlamydomonas</taxon>
    </lineage>
</organism>
<dbReference type="OrthoDB" id="5876363at2759"/>
<dbReference type="FunFam" id="1.10.10.10:FF:000029">
    <property type="entry name" value="Proliferation-associated 2G4, a"/>
    <property type="match status" value="1"/>
</dbReference>
<evidence type="ECO:0000313" key="4">
    <source>
        <dbReference type="Proteomes" id="UP000613740"/>
    </source>
</evidence>
<dbReference type="InterPro" id="IPR004545">
    <property type="entry name" value="PA2G4"/>
</dbReference>
<evidence type="ECO:0000259" key="2">
    <source>
        <dbReference type="Pfam" id="PF00557"/>
    </source>
</evidence>
<dbReference type="Pfam" id="PF00557">
    <property type="entry name" value="Peptidase_M24"/>
    <property type="match status" value="1"/>
</dbReference>
<proteinExistence type="inferred from homology"/>
<reference evidence="3" key="1">
    <citation type="journal article" date="2020" name="bioRxiv">
        <title>Comparative genomics of Chlamydomonas.</title>
        <authorList>
            <person name="Craig R.J."/>
            <person name="Hasan A.R."/>
            <person name="Ness R.W."/>
            <person name="Keightley P.D."/>
        </authorList>
    </citation>
    <scope>NUCLEOTIDE SEQUENCE</scope>
    <source>
        <strain evidence="3">CCAP 11/173</strain>
    </source>
</reference>
<dbReference type="PANTHER" id="PTHR10804:SF11">
    <property type="entry name" value="PROLIFERATION-ASSOCIATED PROTEIN 2G4"/>
    <property type="match status" value="1"/>
</dbReference>
<dbReference type="Gene3D" id="3.90.230.10">
    <property type="entry name" value="Creatinase/methionine aminopeptidase superfamily"/>
    <property type="match status" value="1"/>
</dbReference>
<sequence length="387" mass="41404">MSDDGSIEHQEPNLSVPEVVTKYKAAADICNRALLAVIEAAKDGAKVVDLCRLGDQFINKECANIYKGKEIEKGVAFPTCVSANSIVGHFSPNSEDATALKNGDVVKIDMGCHIDGFIATQATTIVVGDAAISGKAADVIAAARTAFDAAVRLIRPGKHIADVSAPLQKVAESFGCNLVEGVMSHEMKQFVIDGSKCILNKPTPDQKVEDAEFEENEVYAVDIVVSSGEGKPRVLDEKETTVYKRALEVAYQLKMQASRAVFSLVNSAFATMPFTLRALLDEAAAQKTELKASQLKLGLVECLNHGLLHPYPVLHEKPGEVVAQIKGTVLLMPNGSSIITSAPRQPVTTEKKVEDKEILDLLATPISAKSAKKKKNKDKAAEPAAAK</sequence>
<keyword evidence="4" id="KW-1185">Reference proteome</keyword>
<comment type="similarity">
    <text evidence="1">Belongs to the peptidase M24 family.</text>
</comment>
<dbReference type="InterPro" id="IPR000994">
    <property type="entry name" value="Pept_M24"/>
</dbReference>
<dbReference type="NCBIfam" id="TIGR00495">
    <property type="entry name" value="crvDNA_42K"/>
    <property type="match status" value="1"/>
</dbReference>
<dbReference type="InterPro" id="IPR036388">
    <property type="entry name" value="WH-like_DNA-bd_sf"/>
</dbReference>
<dbReference type="CDD" id="cd01089">
    <property type="entry name" value="PA2G4-like"/>
    <property type="match status" value="1"/>
</dbReference>
<dbReference type="InterPro" id="IPR036005">
    <property type="entry name" value="Creatinase/aminopeptidase-like"/>
</dbReference>
<dbReference type="InterPro" id="IPR047113">
    <property type="entry name" value="PA2G4/ARX1"/>
</dbReference>
<dbReference type="Gene3D" id="1.10.10.10">
    <property type="entry name" value="Winged helix-like DNA-binding domain superfamily/Winged helix DNA-binding domain"/>
    <property type="match status" value="1"/>
</dbReference>
<accession>A0A835T4I7</accession>
<gene>
    <name evidence="3" type="ORF">HYH02_013050</name>
</gene>
<evidence type="ECO:0000256" key="1">
    <source>
        <dbReference type="ARBA" id="ARBA00007319"/>
    </source>
</evidence>
<dbReference type="AlphaFoldDB" id="A0A835T4I7"/>
<dbReference type="SUPFAM" id="SSF46785">
    <property type="entry name" value="Winged helix' DNA-binding domain"/>
    <property type="match status" value="1"/>
</dbReference>
<dbReference type="InterPro" id="IPR001714">
    <property type="entry name" value="Pept_M24_MAP"/>
</dbReference>
<comment type="caution">
    <text evidence="3">The sequence shown here is derived from an EMBL/GenBank/DDBJ whole genome shotgun (WGS) entry which is preliminary data.</text>
</comment>
<dbReference type="Proteomes" id="UP000613740">
    <property type="component" value="Unassembled WGS sequence"/>
</dbReference>
<dbReference type="PRINTS" id="PR00599">
    <property type="entry name" value="MAPEPTIDASE"/>
</dbReference>
<dbReference type="EMBL" id="JAEHOD010000068">
    <property type="protein sequence ID" value="KAG2432330.1"/>
    <property type="molecule type" value="Genomic_DNA"/>
</dbReference>
<dbReference type="InterPro" id="IPR036390">
    <property type="entry name" value="WH_DNA-bd_sf"/>
</dbReference>
<dbReference type="SUPFAM" id="SSF55920">
    <property type="entry name" value="Creatinase/aminopeptidase"/>
    <property type="match status" value="1"/>
</dbReference>